<accession>A0AAD5UWL5</accession>
<reference evidence="10" key="1">
    <citation type="submission" date="2022-07" db="EMBL/GenBank/DDBJ databases">
        <title>Genome Sequence of Physisporinus lineatus.</title>
        <authorList>
            <person name="Buettner E."/>
        </authorList>
    </citation>
    <scope>NUCLEOTIDE SEQUENCE</scope>
    <source>
        <strain evidence="10">VT162</strain>
    </source>
</reference>
<dbReference type="GO" id="GO:0004198">
    <property type="term" value="F:calcium-dependent cysteine-type endopeptidase activity"/>
    <property type="evidence" value="ECO:0007669"/>
    <property type="project" value="InterPro"/>
</dbReference>
<comment type="caution">
    <text evidence="6">Lacks conserved residue(s) required for the propagation of feature annotation.</text>
</comment>
<sequence length="446" mass="50567">MEINGLVPLHAYSVLKVVEYKEKRFVLLRNPWGNSEWTGPWSDGSPEWTDEWRGALELLDHRPGNDGVFVMEYRDFLKQFAVLESTKLFDESWVVSSYWMQLRGLKIDRAWSYGDVSWTFAISEKTPAVIVLQQIDTRYFMDHAGWLQFNFDFVLFKKGSKEPIARPVKPMPASRSVNLEIELEPGEYVVHARIDIDESCRQEWYHESVGSWNRRKVARQKAERAIAYSIASNFRQADYIDQLPVPLEVFADRDVVEVGIEAVETSRVAYLRRKTLITASSKTHSRASTGWFGHDGETNNHEEDGSKGMLLLGGKEVTTEPETDSVCEENPSEGVSPHGNVHCDGCGSPINGPRFYCVDSRCSDYNLCELCSGVGIHPREHRLLRLETPEEADKFLGSTVPHGTLNDDENPSLVLGLRVYTHKESPATIEGFIGHIRNIKQSVKSG</sequence>
<dbReference type="Pfam" id="PF00648">
    <property type="entry name" value="Peptidase_C2"/>
    <property type="match status" value="1"/>
</dbReference>
<name>A0AAD5UWL5_9APHY</name>
<evidence type="ECO:0000256" key="6">
    <source>
        <dbReference type="PROSITE-ProRule" id="PRU00239"/>
    </source>
</evidence>
<dbReference type="Gene3D" id="3.30.60.90">
    <property type="match status" value="1"/>
</dbReference>
<dbReference type="SUPFAM" id="SSF57850">
    <property type="entry name" value="RING/U-box"/>
    <property type="match status" value="1"/>
</dbReference>
<evidence type="ECO:0000313" key="10">
    <source>
        <dbReference type="EMBL" id="KAJ3479673.1"/>
    </source>
</evidence>
<dbReference type="InterPro" id="IPR000433">
    <property type="entry name" value="Znf_ZZ"/>
</dbReference>
<evidence type="ECO:0000313" key="11">
    <source>
        <dbReference type="Proteomes" id="UP001212997"/>
    </source>
</evidence>
<comment type="caution">
    <text evidence="10">The sequence shown here is derived from an EMBL/GenBank/DDBJ whole genome shotgun (WGS) entry which is preliminary data.</text>
</comment>
<keyword evidence="2 5" id="KW-0863">Zinc-finger</keyword>
<evidence type="ECO:0000256" key="2">
    <source>
        <dbReference type="ARBA" id="ARBA00022771"/>
    </source>
</evidence>
<evidence type="ECO:0000256" key="4">
    <source>
        <dbReference type="PIRSR" id="PIRSR622684-1"/>
    </source>
</evidence>
<dbReference type="GO" id="GO:0008270">
    <property type="term" value="F:zinc ion binding"/>
    <property type="evidence" value="ECO:0007669"/>
    <property type="project" value="UniProtKB-KW"/>
</dbReference>
<dbReference type="PROSITE" id="PS50203">
    <property type="entry name" value="CALPAIN_CAT"/>
    <property type="match status" value="1"/>
</dbReference>
<dbReference type="InterPro" id="IPR038765">
    <property type="entry name" value="Papain-like_cys_pep_sf"/>
</dbReference>
<dbReference type="InterPro" id="IPR001300">
    <property type="entry name" value="Peptidase_C2_calpain_cat"/>
</dbReference>
<evidence type="ECO:0000256" key="3">
    <source>
        <dbReference type="ARBA" id="ARBA00022833"/>
    </source>
</evidence>
<dbReference type="Pfam" id="PF00569">
    <property type="entry name" value="ZZ"/>
    <property type="match status" value="1"/>
</dbReference>
<feature type="compositionally biased region" description="Basic and acidic residues" evidence="7">
    <location>
        <begin position="294"/>
        <end position="306"/>
    </location>
</feature>
<keyword evidence="3" id="KW-0862">Zinc</keyword>
<dbReference type="Proteomes" id="UP001212997">
    <property type="component" value="Unassembled WGS sequence"/>
</dbReference>
<dbReference type="CDD" id="cd02340">
    <property type="entry name" value="ZZ_NBR1_like"/>
    <property type="match status" value="1"/>
</dbReference>
<feature type="domain" description="Calpain catalytic" evidence="9">
    <location>
        <begin position="1"/>
        <end position="89"/>
    </location>
</feature>
<keyword evidence="1" id="KW-0479">Metal-binding</keyword>
<evidence type="ECO:0000256" key="5">
    <source>
        <dbReference type="PROSITE-ProRule" id="PRU00228"/>
    </source>
</evidence>
<dbReference type="PROSITE" id="PS50135">
    <property type="entry name" value="ZF_ZZ_2"/>
    <property type="match status" value="1"/>
</dbReference>
<feature type="region of interest" description="Disordered" evidence="7">
    <location>
        <begin position="288"/>
        <end position="308"/>
    </location>
</feature>
<organism evidence="10 11">
    <name type="scientific">Meripilus lineatus</name>
    <dbReference type="NCBI Taxonomy" id="2056292"/>
    <lineage>
        <taxon>Eukaryota</taxon>
        <taxon>Fungi</taxon>
        <taxon>Dikarya</taxon>
        <taxon>Basidiomycota</taxon>
        <taxon>Agaricomycotina</taxon>
        <taxon>Agaricomycetes</taxon>
        <taxon>Polyporales</taxon>
        <taxon>Meripilaceae</taxon>
        <taxon>Meripilus</taxon>
    </lineage>
</organism>
<dbReference type="GO" id="GO:0006508">
    <property type="term" value="P:proteolysis"/>
    <property type="evidence" value="ECO:0007669"/>
    <property type="project" value="InterPro"/>
</dbReference>
<evidence type="ECO:0000259" key="8">
    <source>
        <dbReference type="PROSITE" id="PS50135"/>
    </source>
</evidence>
<dbReference type="SUPFAM" id="SSF54001">
    <property type="entry name" value="Cysteine proteinases"/>
    <property type="match status" value="1"/>
</dbReference>
<dbReference type="EMBL" id="JANAWD010000424">
    <property type="protein sequence ID" value="KAJ3479673.1"/>
    <property type="molecule type" value="Genomic_DNA"/>
</dbReference>
<proteinExistence type="predicted"/>
<dbReference type="PANTHER" id="PTHR10183">
    <property type="entry name" value="CALPAIN"/>
    <property type="match status" value="1"/>
</dbReference>
<dbReference type="InterPro" id="IPR022684">
    <property type="entry name" value="Calpain_cysteine_protease"/>
</dbReference>
<dbReference type="InterPro" id="IPR043145">
    <property type="entry name" value="Znf_ZZ_sf"/>
</dbReference>
<dbReference type="PROSITE" id="PS01357">
    <property type="entry name" value="ZF_ZZ_1"/>
    <property type="match status" value="1"/>
</dbReference>
<feature type="domain" description="ZZ-type" evidence="8">
    <location>
        <begin position="338"/>
        <end position="391"/>
    </location>
</feature>
<evidence type="ECO:0000259" key="9">
    <source>
        <dbReference type="PROSITE" id="PS50203"/>
    </source>
</evidence>
<dbReference type="Gene3D" id="3.90.70.10">
    <property type="entry name" value="Cysteine proteinases"/>
    <property type="match status" value="1"/>
</dbReference>
<feature type="active site" evidence="4">
    <location>
        <position position="10"/>
    </location>
</feature>
<feature type="active site" evidence="4">
    <location>
        <position position="30"/>
    </location>
</feature>
<dbReference type="SMART" id="SM00291">
    <property type="entry name" value="ZnF_ZZ"/>
    <property type="match status" value="1"/>
</dbReference>
<protein>
    <submittedName>
        <fullName evidence="10">Uncharacterized protein</fullName>
    </submittedName>
</protein>
<dbReference type="AlphaFoldDB" id="A0AAD5UWL5"/>
<keyword evidence="11" id="KW-1185">Reference proteome</keyword>
<evidence type="ECO:0000256" key="1">
    <source>
        <dbReference type="ARBA" id="ARBA00022723"/>
    </source>
</evidence>
<dbReference type="PANTHER" id="PTHR10183:SF425">
    <property type="entry name" value="CALPAIN-5"/>
    <property type="match status" value="1"/>
</dbReference>
<gene>
    <name evidence="10" type="ORF">NLI96_g8895</name>
</gene>
<evidence type="ECO:0000256" key="7">
    <source>
        <dbReference type="SAM" id="MobiDB-lite"/>
    </source>
</evidence>